<evidence type="ECO:0000313" key="2">
    <source>
        <dbReference type="EMBL" id="KAF4349573.1"/>
    </source>
</evidence>
<feature type="domain" description="RNase H type-1" evidence="1">
    <location>
        <begin position="8"/>
        <end position="53"/>
    </location>
</feature>
<dbReference type="Pfam" id="PF13456">
    <property type="entry name" value="RVT_3"/>
    <property type="match status" value="1"/>
</dbReference>
<comment type="caution">
    <text evidence="2">The sequence shown here is derived from an EMBL/GenBank/DDBJ whole genome shotgun (WGS) entry which is preliminary data.</text>
</comment>
<keyword evidence="3" id="KW-1185">Reference proteome</keyword>
<gene>
    <name evidence="2" type="ORF">G4B88_017072</name>
</gene>
<name>A0A7J6DTZ9_CANSA</name>
<dbReference type="AlphaFoldDB" id="A0A7J6DTZ9"/>
<dbReference type="Proteomes" id="UP000583929">
    <property type="component" value="Unassembled WGS sequence"/>
</dbReference>
<accession>A0A7J6DTZ9</accession>
<dbReference type="InterPro" id="IPR002156">
    <property type="entry name" value="RNaseH_domain"/>
</dbReference>
<dbReference type="InterPro" id="IPR012337">
    <property type="entry name" value="RNaseH-like_sf"/>
</dbReference>
<sequence>MLFLPTICSVVHAEAEAIVAALKACPIGGSRVFEIRSDCKMLVDGFKEKDEINYDFYLLMEENGMFRKS</sequence>
<proteinExistence type="predicted"/>
<evidence type="ECO:0000313" key="3">
    <source>
        <dbReference type="Proteomes" id="UP000583929"/>
    </source>
</evidence>
<dbReference type="GO" id="GO:0004523">
    <property type="term" value="F:RNA-DNA hybrid ribonuclease activity"/>
    <property type="evidence" value="ECO:0007669"/>
    <property type="project" value="InterPro"/>
</dbReference>
<dbReference type="GO" id="GO:0003676">
    <property type="term" value="F:nucleic acid binding"/>
    <property type="evidence" value="ECO:0007669"/>
    <property type="project" value="InterPro"/>
</dbReference>
<protein>
    <recommendedName>
        <fullName evidence="1">RNase H type-1 domain-containing protein</fullName>
    </recommendedName>
</protein>
<dbReference type="SUPFAM" id="SSF53098">
    <property type="entry name" value="Ribonuclease H-like"/>
    <property type="match status" value="1"/>
</dbReference>
<organism evidence="2 3">
    <name type="scientific">Cannabis sativa</name>
    <name type="common">Hemp</name>
    <name type="synonym">Marijuana</name>
    <dbReference type="NCBI Taxonomy" id="3483"/>
    <lineage>
        <taxon>Eukaryota</taxon>
        <taxon>Viridiplantae</taxon>
        <taxon>Streptophyta</taxon>
        <taxon>Embryophyta</taxon>
        <taxon>Tracheophyta</taxon>
        <taxon>Spermatophyta</taxon>
        <taxon>Magnoliopsida</taxon>
        <taxon>eudicotyledons</taxon>
        <taxon>Gunneridae</taxon>
        <taxon>Pentapetalae</taxon>
        <taxon>rosids</taxon>
        <taxon>fabids</taxon>
        <taxon>Rosales</taxon>
        <taxon>Cannabaceae</taxon>
        <taxon>Cannabis</taxon>
    </lineage>
</organism>
<evidence type="ECO:0000259" key="1">
    <source>
        <dbReference type="Pfam" id="PF13456"/>
    </source>
</evidence>
<reference evidence="2 3" key="1">
    <citation type="journal article" date="2020" name="bioRxiv">
        <title>Sequence and annotation of 42 cannabis genomes reveals extensive copy number variation in cannabinoid synthesis and pathogen resistance genes.</title>
        <authorList>
            <person name="Mckernan K.J."/>
            <person name="Helbert Y."/>
            <person name="Kane L.T."/>
            <person name="Ebling H."/>
            <person name="Zhang L."/>
            <person name="Liu B."/>
            <person name="Eaton Z."/>
            <person name="Mclaughlin S."/>
            <person name="Kingan S."/>
            <person name="Baybayan P."/>
            <person name="Concepcion G."/>
            <person name="Jordan M."/>
            <person name="Riva A."/>
            <person name="Barbazuk W."/>
            <person name="Harkins T."/>
        </authorList>
    </citation>
    <scope>NUCLEOTIDE SEQUENCE [LARGE SCALE GENOMIC DNA]</scope>
    <source>
        <strain evidence="3">cv. Jamaican Lion 4</strain>
        <tissue evidence="2">Leaf</tissue>
    </source>
</reference>
<dbReference type="EMBL" id="JAATIQ010000633">
    <property type="protein sequence ID" value="KAF4349573.1"/>
    <property type="molecule type" value="Genomic_DNA"/>
</dbReference>